<proteinExistence type="predicted"/>
<gene>
    <name evidence="2" type="ORF">RM445_31415</name>
</gene>
<accession>A0ABU2NJV2</accession>
<dbReference type="Gene3D" id="3.30.420.10">
    <property type="entry name" value="Ribonuclease H-like superfamily/Ribonuclease H"/>
    <property type="match status" value="1"/>
</dbReference>
<comment type="caution">
    <text evidence="2">The sequence shown here is derived from an EMBL/GenBank/DDBJ whole genome shotgun (WGS) entry which is preliminary data.</text>
</comment>
<dbReference type="InterPro" id="IPR036397">
    <property type="entry name" value="RNaseH_sf"/>
</dbReference>
<dbReference type="SUPFAM" id="SSF53098">
    <property type="entry name" value="Ribonuclease H-like"/>
    <property type="match status" value="1"/>
</dbReference>
<dbReference type="RefSeq" id="WP_311560505.1">
    <property type="nucleotide sequence ID" value="NZ_JAVREJ010000059.1"/>
</dbReference>
<feature type="domain" description="Integrase catalytic" evidence="1">
    <location>
        <begin position="46"/>
        <end position="179"/>
    </location>
</feature>
<organism evidence="2 3">
    <name type="scientific">Pseudonocardia charpentierae</name>
    <dbReference type="NCBI Taxonomy" id="3075545"/>
    <lineage>
        <taxon>Bacteria</taxon>
        <taxon>Bacillati</taxon>
        <taxon>Actinomycetota</taxon>
        <taxon>Actinomycetes</taxon>
        <taxon>Pseudonocardiales</taxon>
        <taxon>Pseudonocardiaceae</taxon>
        <taxon>Pseudonocardia</taxon>
    </lineage>
</organism>
<evidence type="ECO:0000313" key="3">
    <source>
        <dbReference type="Proteomes" id="UP001183202"/>
    </source>
</evidence>
<dbReference type="Proteomes" id="UP001183202">
    <property type="component" value="Unassembled WGS sequence"/>
</dbReference>
<evidence type="ECO:0000259" key="1">
    <source>
        <dbReference type="PROSITE" id="PS50994"/>
    </source>
</evidence>
<sequence length="179" mass="20217">MIRLANENATWGYRRVHGELVGLGYRIGASTVWTILHNAGIDPSTRRAGPSWTEFRQAQAHAILACDLFHLDTITLHRLYAFFVIEHATRRVHILGVTAHPAGAWLVQQARNLLMDLDDAGRHLRFLIRDRDAKFTAPFDAVFDASGVRTIQTPVRAPRSNAIAERFIGSVRRELLDRT</sequence>
<dbReference type="EMBL" id="JAVREJ010000059">
    <property type="protein sequence ID" value="MDT0353995.1"/>
    <property type="molecule type" value="Genomic_DNA"/>
</dbReference>
<dbReference type="InterPro" id="IPR012337">
    <property type="entry name" value="RNaseH-like_sf"/>
</dbReference>
<protein>
    <submittedName>
        <fullName evidence="2">Integrase</fullName>
    </submittedName>
</protein>
<dbReference type="PROSITE" id="PS50994">
    <property type="entry name" value="INTEGRASE"/>
    <property type="match status" value="1"/>
</dbReference>
<evidence type="ECO:0000313" key="2">
    <source>
        <dbReference type="EMBL" id="MDT0353995.1"/>
    </source>
</evidence>
<dbReference type="InterPro" id="IPR001584">
    <property type="entry name" value="Integrase_cat-core"/>
</dbReference>
<name>A0ABU2NJV2_9PSEU</name>
<reference evidence="3" key="1">
    <citation type="submission" date="2023-07" db="EMBL/GenBank/DDBJ databases">
        <title>30 novel species of actinomycetes from the DSMZ collection.</title>
        <authorList>
            <person name="Nouioui I."/>
        </authorList>
    </citation>
    <scope>NUCLEOTIDE SEQUENCE [LARGE SCALE GENOMIC DNA]</scope>
    <source>
        <strain evidence="3">DSM 45834</strain>
    </source>
</reference>
<keyword evidence="3" id="KW-1185">Reference proteome</keyword>